<accession>A0A443RX31</accession>
<dbReference type="AlphaFoldDB" id="A0A443RX31"/>
<evidence type="ECO:0000313" key="2">
    <source>
        <dbReference type="Proteomes" id="UP000288716"/>
    </source>
</evidence>
<organism evidence="1 2">
    <name type="scientific">Leptotrombidium deliense</name>
    <dbReference type="NCBI Taxonomy" id="299467"/>
    <lineage>
        <taxon>Eukaryota</taxon>
        <taxon>Metazoa</taxon>
        <taxon>Ecdysozoa</taxon>
        <taxon>Arthropoda</taxon>
        <taxon>Chelicerata</taxon>
        <taxon>Arachnida</taxon>
        <taxon>Acari</taxon>
        <taxon>Acariformes</taxon>
        <taxon>Trombidiformes</taxon>
        <taxon>Prostigmata</taxon>
        <taxon>Anystina</taxon>
        <taxon>Parasitengona</taxon>
        <taxon>Trombiculoidea</taxon>
        <taxon>Trombiculidae</taxon>
        <taxon>Leptotrombidium</taxon>
    </lineage>
</organism>
<feature type="non-terminal residue" evidence="1">
    <location>
        <position position="44"/>
    </location>
</feature>
<gene>
    <name evidence="1" type="ORF">B4U80_03047</name>
</gene>
<dbReference type="VEuPathDB" id="VectorBase:LDEU012107"/>
<dbReference type="EMBL" id="NCKV01021473">
    <property type="protein sequence ID" value="RWS19933.1"/>
    <property type="molecule type" value="Genomic_DNA"/>
</dbReference>
<keyword evidence="2" id="KW-1185">Reference proteome</keyword>
<proteinExistence type="predicted"/>
<name>A0A443RX31_9ACAR</name>
<sequence length="44" mass="5181">MNVQFVLMLMKKTINFEFFPAITSIMRNVLTFGLEMKIDNVHFA</sequence>
<dbReference type="Proteomes" id="UP000288716">
    <property type="component" value="Unassembled WGS sequence"/>
</dbReference>
<protein>
    <submittedName>
        <fullName evidence="1">Uncharacterized protein</fullName>
    </submittedName>
</protein>
<evidence type="ECO:0000313" key="1">
    <source>
        <dbReference type="EMBL" id="RWS19933.1"/>
    </source>
</evidence>
<reference evidence="1 2" key="1">
    <citation type="journal article" date="2018" name="Gigascience">
        <title>Genomes of trombidid mites reveal novel predicted allergens and laterally-transferred genes associated with secondary metabolism.</title>
        <authorList>
            <person name="Dong X."/>
            <person name="Chaisiri K."/>
            <person name="Xia D."/>
            <person name="Armstrong S.D."/>
            <person name="Fang Y."/>
            <person name="Donnelly M.J."/>
            <person name="Kadowaki T."/>
            <person name="McGarry J.W."/>
            <person name="Darby A.C."/>
            <person name="Makepeace B.L."/>
        </authorList>
    </citation>
    <scope>NUCLEOTIDE SEQUENCE [LARGE SCALE GENOMIC DNA]</scope>
    <source>
        <strain evidence="1">UoL-UT</strain>
    </source>
</reference>
<comment type="caution">
    <text evidence="1">The sequence shown here is derived from an EMBL/GenBank/DDBJ whole genome shotgun (WGS) entry which is preliminary data.</text>
</comment>